<dbReference type="GO" id="GO:0005524">
    <property type="term" value="F:ATP binding"/>
    <property type="evidence" value="ECO:0007669"/>
    <property type="project" value="UniProtKB-UniRule"/>
</dbReference>
<feature type="compositionally biased region" description="Polar residues" evidence="21">
    <location>
        <begin position="111"/>
        <end position="128"/>
    </location>
</feature>
<comment type="catalytic activity">
    <reaction evidence="13 20">
        <text>L-threonyl-[protein] + ATP = O-phospho-L-threonyl-[protein] + ADP + H(+)</text>
        <dbReference type="Rhea" id="RHEA:46608"/>
        <dbReference type="Rhea" id="RHEA-COMP:11060"/>
        <dbReference type="Rhea" id="RHEA-COMP:11605"/>
        <dbReference type="ChEBI" id="CHEBI:15378"/>
        <dbReference type="ChEBI" id="CHEBI:30013"/>
        <dbReference type="ChEBI" id="CHEBI:30616"/>
        <dbReference type="ChEBI" id="CHEBI:61977"/>
        <dbReference type="ChEBI" id="CHEBI:456216"/>
        <dbReference type="EC" id="2.7.11.1"/>
    </reaction>
</comment>
<evidence type="ECO:0000256" key="13">
    <source>
        <dbReference type="ARBA" id="ARBA00047899"/>
    </source>
</evidence>
<dbReference type="GO" id="GO:0051233">
    <property type="term" value="C:spindle midzone"/>
    <property type="evidence" value="ECO:0007669"/>
    <property type="project" value="UniProtKB-ARBA"/>
</dbReference>
<evidence type="ECO:0000256" key="16">
    <source>
        <dbReference type="PIRSR" id="PIRSR630616-2"/>
    </source>
</evidence>
<feature type="region of interest" description="Disordered" evidence="21">
    <location>
        <begin position="97"/>
        <end position="128"/>
    </location>
</feature>
<keyword evidence="5 19" id="KW-0723">Serine/threonine-protein kinase</keyword>
<dbReference type="AlphaFoldDB" id="A0A376B4A1"/>
<evidence type="ECO:0000313" key="24">
    <source>
        <dbReference type="Proteomes" id="UP000262825"/>
    </source>
</evidence>
<dbReference type="SMART" id="SM00220">
    <property type="entry name" value="S_TKc"/>
    <property type="match status" value="1"/>
</dbReference>
<keyword evidence="24" id="KW-1185">Reference proteome</keyword>
<gene>
    <name evidence="23" type="ORF">SCODWIG_01268</name>
</gene>
<dbReference type="InterPro" id="IPR008271">
    <property type="entry name" value="Ser/Thr_kinase_AS"/>
</dbReference>
<keyword evidence="6 20" id="KW-0808">Transferase</keyword>
<evidence type="ECO:0000256" key="3">
    <source>
        <dbReference type="ARBA" id="ARBA00021157"/>
    </source>
</evidence>
<evidence type="ECO:0000259" key="22">
    <source>
        <dbReference type="PROSITE" id="PS50011"/>
    </source>
</evidence>
<comment type="similarity">
    <text evidence="20">Belongs to the protein kinase superfamily. Ser/Thr protein kinase family. Aurora subfamily.</text>
</comment>
<evidence type="ECO:0000256" key="15">
    <source>
        <dbReference type="PIRSR" id="PIRSR630616-1"/>
    </source>
</evidence>
<dbReference type="Proteomes" id="UP000262825">
    <property type="component" value="Unassembled WGS sequence"/>
</dbReference>
<keyword evidence="4" id="KW-0158">Chromosome</keyword>
<dbReference type="InterPro" id="IPR000719">
    <property type="entry name" value="Prot_kinase_dom"/>
</dbReference>
<dbReference type="GO" id="GO:0090266">
    <property type="term" value="P:regulation of mitotic cell cycle spindle assembly checkpoint"/>
    <property type="evidence" value="ECO:0007669"/>
    <property type="project" value="UniProtKB-ARBA"/>
</dbReference>
<dbReference type="Gene3D" id="1.10.510.10">
    <property type="entry name" value="Transferase(Phosphotransferase) domain 1"/>
    <property type="match status" value="1"/>
</dbReference>
<evidence type="ECO:0000256" key="11">
    <source>
        <dbReference type="ARBA" id="ARBA00022840"/>
    </source>
</evidence>
<evidence type="ECO:0000256" key="12">
    <source>
        <dbReference type="ARBA" id="ARBA00023328"/>
    </source>
</evidence>
<dbReference type="InterPro" id="IPR017441">
    <property type="entry name" value="Protein_kinase_ATP_BS"/>
</dbReference>
<evidence type="ECO:0000256" key="7">
    <source>
        <dbReference type="ARBA" id="ARBA00022741"/>
    </source>
</evidence>
<accession>A0A376B4A1</accession>
<evidence type="ECO:0000256" key="18">
    <source>
        <dbReference type="PROSITE-ProRule" id="PRU10141"/>
    </source>
</evidence>
<protein>
    <recommendedName>
        <fullName evidence="3 20">Aurora kinase</fullName>
        <ecNumber evidence="2 20">2.7.11.1</ecNumber>
    </recommendedName>
</protein>
<feature type="domain" description="Protein kinase" evidence="22">
    <location>
        <begin position="179"/>
        <end position="430"/>
    </location>
</feature>
<dbReference type="PANTHER" id="PTHR24350">
    <property type="entry name" value="SERINE/THREONINE-PROTEIN KINASE IAL-RELATED"/>
    <property type="match status" value="1"/>
</dbReference>
<feature type="binding site" evidence="16">
    <location>
        <position position="189"/>
    </location>
    <ligand>
        <name>ATP</name>
        <dbReference type="ChEBI" id="CHEBI:30616"/>
    </ligand>
</feature>
<dbReference type="GO" id="GO:0000819">
    <property type="term" value="P:sister chromatid segregation"/>
    <property type="evidence" value="ECO:0007669"/>
    <property type="project" value="UniProtKB-ARBA"/>
</dbReference>
<evidence type="ECO:0000256" key="19">
    <source>
        <dbReference type="RuleBase" id="RU000304"/>
    </source>
</evidence>
<comment type="subcellular location">
    <subcellularLocation>
        <location evidence="1">Chromosome</location>
        <location evidence="1">Centromere</location>
        <location evidence="1">Kinetochore</location>
    </subcellularLocation>
</comment>
<feature type="binding site" evidence="16">
    <location>
        <begin position="306"/>
        <end position="307"/>
    </location>
    <ligand>
        <name>ATP</name>
        <dbReference type="ChEBI" id="CHEBI:30616"/>
    </ligand>
</feature>
<dbReference type="InterPro" id="IPR011009">
    <property type="entry name" value="Kinase-like_dom_sf"/>
</dbReference>
<keyword evidence="10" id="KW-0995">Kinetochore</keyword>
<proteinExistence type="inferred from homology"/>
<dbReference type="PROSITE" id="PS00107">
    <property type="entry name" value="PROTEIN_KINASE_ATP"/>
    <property type="match status" value="1"/>
</dbReference>
<dbReference type="FunFam" id="3.30.200.20:FF:000042">
    <property type="entry name" value="Aurora kinase A"/>
    <property type="match status" value="1"/>
</dbReference>
<keyword evidence="9" id="KW-0159">Chromosome partition</keyword>
<evidence type="ECO:0000256" key="2">
    <source>
        <dbReference type="ARBA" id="ARBA00012513"/>
    </source>
</evidence>
<dbReference type="FunFam" id="1.10.510.10:FF:000235">
    <property type="entry name" value="Serine/threonine-protein kinase ark1"/>
    <property type="match status" value="1"/>
</dbReference>
<reference evidence="24" key="1">
    <citation type="submission" date="2018-06" db="EMBL/GenBank/DDBJ databases">
        <authorList>
            <person name="Guldener U."/>
        </authorList>
    </citation>
    <scope>NUCLEOTIDE SEQUENCE [LARGE SCALE GENOMIC DNA]</scope>
    <source>
        <strain evidence="24">UTAD17</strain>
    </source>
</reference>
<evidence type="ECO:0000256" key="10">
    <source>
        <dbReference type="ARBA" id="ARBA00022838"/>
    </source>
</evidence>
<keyword evidence="12" id="KW-0137">Centromere</keyword>
<evidence type="ECO:0000256" key="4">
    <source>
        <dbReference type="ARBA" id="ARBA00022454"/>
    </source>
</evidence>
<evidence type="ECO:0000256" key="8">
    <source>
        <dbReference type="ARBA" id="ARBA00022777"/>
    </source>
</evidence>
<evidence type="ECO:0000256" key="21">
    <source>
        <dbReference type="SAM" id="MobiDB-lite"/>
    </source>
</evidence>
<evidence type="ECO:0000256" key="14">
    <source>
        <dbReference type="ARBA" id="ARBA00048679"/>
    </source>
</evidence>
<keyword evidence="8 20" id="KW-0418">Kinase</keyword>
<dbReference type="CDD" id="cd14007">
    <property type="entry name" value="STKc_Aurora"/>
    <property type="match status" value="1"/>
</dbReference>
<evidence type="ECO:0000256" key="5">
    <source>
        <dbReference type="ARBA" id="ARBA00022527"/>
    </source>
</evidence>
<dbReference type="SUPFAM" id="SSF56112">
    <property type="entry name" value="Protein kinase-like (PK-like)"/>
    <property type="match status" value="1"/>
</dbReference>
<dbReference type="GO" id="GO:0004674">
    <property type="term" value="F:protein serine/threonine kinase activity"/>
    <property type="evidence" value="ECO:0007669"/>
    <property type="project" value="UniProtKB-KW"/>
</dbReference>
<keyword evidence="7 16" id="KW-0547">Nucleotide-binding</keyword>
<feature type="binding site" evidence="16 18">
    <location>
        <position position="208"/>
    </location>
    <ligand>
        <name>ATP</name>
        <dbReference type="ChEBI" id="CHEBI:30616"/>
    </ligand>
</feature>
<feature type="active site" description="Proton acceptor" evidence="15">
    <location>
        <position position="302"/>
    </location>
</feature>
<name>A0A376B4A1_9ASCO</name>
<comment type="catalytic activity">
    <reaction evidence="14 20">
        <text>L-seryl-[protein] + ATP = O-phospho-L-seryl-[protein] + ADP + H(+)</text>
        <dbReference type="Rhea" id="RHEA:17989"/>
        <dbReference type="Rhea" id="RHEA-COMP:9863"/>
        <dbReference type="Rhea" id="RHEA-COMP:11604"/>
        <dbReference type="ChEBI" id="CHEBI:15378"/>
        <dbReference type="ChEBI" id="CHEBI:29999"/>
        <dbReference type="ChEBI" id="CHEBI:30616"/>
        <dbReference type="ChEBI" id="CHEBI:83421"/>
        <dbReference type="ChEBI" id="CHEBI:456216"/>
        <dbReference type="EC" id="2.7.11.1"/>
    </reaction>
</comment>
<dbReference type="VEuPathDB" id="FungiDB:SCODWIG_01268"/>
<dbReference type="GO" id="GO:0008608">
    <property type="term" value="P:attachment of spindle microtubules to kinetochore"/>
    <property type="evidence" value="ECO:0007669"/>
    <property type="project" value="UniProtKB-ARBA"/>
</dbReference>
<dbReference type="EMBL" id="UFAJ01000153">
    <property type="protein sequence ID" value="SSD59507.1"/>
    <property type="molecule type" value="Genomic_DNA"/>
</dbReference>
<dbReference type="GO" id="GO:0032465">
    <property type="term" value="P:regulation of cytokinesis"/>
    <property type="evidence" value="ECO:0007669"/>
    <property type="project" value="UniProtKB-ARBA"/>
</dbReference>
<evidence type="ECO:0000256" key="6">
    <source>
        <dbReference type="ARBA" id="ARBA00022679"/>
    </source>
</evidence>
<feature type="region of interest" description="Disordered" evidence="21">
    <location>
        <begin position="39"/>
        <end position="58"/>
    </location>
</feature>
<dbReference type="PROSITE" id="PS50011">
    <property type="entry name" value="PROTEIN_KINASE_DOM"/>
    <property type="match status" value="1"/>
</dbReference>
<dbReference type="GO" id="GO:0000776">
    <property type="term" value="C:kinetochore"/>
    <property type="evidence" value="ECO:0007669"/>
    <property type="project" value="UniProtKB-KW"/>
</dbReference>
<dbReference type="GO" id="GO:0045143">
    <property type="term" value="P:homologous chromosome segregation"/>
    <property type="evidence" value="ECO:0007669"/>
    <property type="project" value="UniProtKB-ARBA"/>
</dbReference>
<dbReference type="GO" id="GO:0072479">
    <property type="term" value="P:response to mitotic cell cycle spindle assembly checkpoint signaling"/>
    <property type="evidence" value="ECO:0007669"/>
    <property type="project" value="UniProtKB-ARBA"/>
</dbReference>
<evidence type="ECO:0000313" key="23">
    <source>
        <dbReference type="EMBL" id="SSD59507.1"/>
    </source>
</evidence>
<feature type="binding site" evidence="16">
    <location>
        <position position="320"/>
    </location>
    <ligand>
        <name>ATP</name>
        <dbReference type="ChEBI" id="CHEBI:30616"/>
    </ligand>
</feature>
<feature type="cross-link" description="Glycyl lysine isopeptide (Lys-Gly) (interchain with G-Cter in SUMO2)" evidence="17">
    <location>
        <position position="304"/>
    </location>
</feature>
<keyword evidence="11 16" id="KW-0067">ATP-binding</keyword>
<dbReference type="GO" id="GO:0032133">
    <property type="term" value="C:chromosome passenger complex"/>
    <property type="evidence" value="ECO:0007669"/>
    <property type="project" value="UniProtKB-ARBA"/>
</dbReference>
<dbReference type="EC" id="2.7.11.1" evidence="2 20"/>
<dbReference type="Pfam" id="PF00069">
    <property type="entry name" value="Pkinase"/>
    <property type="match status" value="1"/>
</dbReference>
<dbReference type="GO" id="GO:0044779">
    <property type="term" value="P:meiotic spindle checkpoint signaling"/>
    <property type="evidence" value="ECO:0007669"/>
    <property type="project" value="UniProtKB-ARBA"/>
</dbReference>
<organism evidence="23 24">
    <name type="scientific">Saccharomycodes ludwigii</name>
    <dbReference type="NCBI Taxonomy" id="36035"/>
    <lineage>
        <taxon>Eukaryota</taxon>
        <taxon>Fungi</taxon>
        <taxon>Dikarya</taxon>
        <taxon>Ascomycota</taxon>
        <taxon>Saccharomycotina</taxon>
        <taxon>Saccharomycetes</taxon>
        <taxon>Saccharomycodales</taxon>
        <taxon>Saccharomycodaceae</taxon>
        <taxon>Saccharomycodes</taxon>
    </lineage>
</organism>
<dbReference type="GO" id="GO:1902115">
    <property type="term" value="P:regulation of organelle assembly"/>
    <property type="evidence" value="ECO:0007669"/>
    <property type="project" value="UniProtKB-ARBA"/>
</dbReference>
<dbReference type="PROSITE" id="PS00108">
    <property type="entry name" value="PROTEIN_KINASE_ST"/>
    <property type="match status" value="1"/>
</dbReference>
<evidence type="ECO:0000256" key="20">
    <source>
        <dbReference type="RuleBase" id="RU367134"/>
    </source>
</evidence>
<evidence type="ECO:0000256" key="9">
    <source>
        <dbReference type="ARBA" id="ARBA00022829"/>
    </source>
</evidence>
<dbReference type="InterPro" id="IPR030616">
    <property type="entry name" value="Aur-like"/>
</dbReference>
<evidence type="ECO:0000256" key="17">
    <source>
        <dbReference type="PIRSR" id="PIRSR630616-3"/>
    </source>
</evidence>
<sequence>MVEQGKKLVDKRRVSSLQQKNQLLNMKLGTPYFNNNATSLSFSKKNPRTTKLFSPSTPITTKNANGLLLSNNNNNSNNVHKNKNIIISPSKIPSPKKLTNKYYSPPKKLLSTKTTSNGGTRGTTQQHLRYQQPHTSIQLNTYLRSPTDIKKVMNSPNNITKSSTLNNVPSNKVLSIQDFEIGKKLGKGKFGKVYCAKHIKSGFIVALKVMDKRELLNYNVTKQFRREVEIQSQLKHENITQLYGYFYDQKRVYLILEYCSGGELYKLLKRSGTLNDIMASYFINQMILALTYMHDKKIMHRDIKPENILINIDNKLKLTDFGWSVLYKDDTKRRTLCGTVDYLSPELIKSREYDEKADIWALGILTFELLCGVPPFEEETKEMTYKRIVKCDLRFPPNISSDAMDFISKILIYDPNERMSLRTASKHPWITKNTPFW</sequence>
<evidence type="ECO:0000256" key="1">
    <source>
        <dbReference type="ARBA" id="ARBA00004629"/>
    </source>
</evidence>